<evidence type="ECO:0000256" key="11">
    <source>
        <dbReference type="SAM" id="Phobius"/>
    </source>
</evidence>
<dbReference type="Pfam" id="PF02687">
    <property type="entry name" value="FtsX"/>
    <property type="match status" value="1"/>
</dbReference>
<dbReference type="InterPro" id="IPR004513">
    <property type="entry name" value="FtsX"/>
</dbReference>
<gene>
    <name evidence="14" type="ORF">SAMN02910344_02286</name>
</gene>
<reference evidence="14 15" key="1">
    <citation type="submission" date="2016-10" db="EMBL/GenBank/DDBJ databases">
        <authorList>
            <person name="Varghese N."/>
            <person name="Submissions S."/>
        </authorList>
    </citation>
    <scope>NUCLEOTIDE SEQUENCE [LARGE SCALE GENOMIC DNA]</scope>
    <source>
        <strain evidence="14 15">DSM 1361</strain>
    </source>
</reference>
<dbReference type="EMBL" id="FOXF01000078">
    <property type="protein sequence ID" value="SFP77986.1"/>
    <property type="molecule type" value="Genomic_DNA"/>
</dbReference>
<evidence type="ECO:0000313" key="14">
    <source>
        <dbReference type="EMBL" id="SFP77986.1"/>
    </source>
</evidence>
<accession>A0A662ZKA2</accession>
<dbReference type="PIRSF" id="PIRSF003097">
    <property type="entry name" value="FtsX"/>
    <property type="match status" value="1"/>
</dbReference>
<evidence type="ECO:0000256" key="7">
    <source>
        <dbReference type="ARBA" id="ARBA00022989"/>
    </source>
</evidence>
<organism evidence="14 15">
    <name type="scientific">Ruminobacter amylophilus</name>
    <dbReference type="NCBI Taxonomy" id="867"/>
    <lineage>
        <taxon>Bacteria</taxon>
        <taxon>Pseudomonadati</taxon>
        <taxon>Pseudomonadota</taxon>
        <taxon>Gammaproteobacteria</taxon>
        <taxon>Aeromonadales</taxon>
        <taxon>Succinivibrionaceae</taxon>
        <taxon>Ruminobacter</taxon>
    </lineage>
</organism>
<comment type="function">
    <text evidence="10">Part of the ABC transporter FtsEX involved in cellular division.</text>
</comment>
<keyword evidence="8 10" id="KW-0472">Membrane</keyword>
<keyword evidence="4 10" id="KW-1003">Cell membrane</keyword>
<dbReference type="Gene3D" id="3.30.70.3040">
    <property type="match status" value="1"/>
</dbReference>
<dbReference type="PANTHER" id="PTHR47755">
    <property type="entry name" value="CELL DIVISION PROTEIN FTSX"/>
    <property type="match status" value="1"/>
</dbReference>
<comment type="similarity">
    <text evidence="2 10">Belongs to the ABC-4 integral membrane protein family. FtsX subfamily.</text>
</comment>
<dbReference type="PANTHER" id="PTHR47755:SF1">
    <property type="entry name" value="CELL DIVISION PROTEIN FTSX"/>
    <property type="match status" value="1"/>
</dbReference>
<dbReference type="InterPro" id="IPR040690">
    <property type="entry name" value="FtsX_ECD"/>
</dbReference>
<evidence type="ECO:0000256" key="6">
    <source>
        <dbReference type="ARBA" id="ARBA00022692"/>
    </source>
</evidence>
<keyword evidence="10" id="KW-0997">Cell inner membrane</keyword>
<keyword evidence="7 11" id="KW-1133">Transmembrane helix</keyword>
<protein>
    <recommendedName>
        <fullName evidence="3 10">Cell division protein FtsX</fullName>
    </recommendedName>
</protein>
<evidence type="ECO:0000256" key="8">
    <source>
        <dbReference type="ARBA" id="ARBA00023136"/>
    </source>
</evidence>
<feature type="domain" description="ABC3 transporter permease C-terminal" evidence="12">
    <location>
        <begin position="185"/>
        <end position="302"/>
    </location>
</feature>
<dbReference type="GO" id="GO:0005886">
    <property type="term" value="C:plasma membrane"/>
    <property type="evidence" value="ECO:0007669"/>
    <property type="project" value="UniProtKB-SubCell"/>
</dbReference>
<dbReference type="AlphaFoldDB" id="A0A662ZKA2"/>
<proteinExistence type="inferred from homology"/>
<evidence type="ECO:0000256" key="2">
    <source>
        <dbReference type="ARBA" id="ARBA00007379"/>
    </source>
</evidence>
<feature type="transmembrane region" description="Helical" evidence="11">
    <location>
        <begin position="281"/>
        <end position="300"/>
    </location>
</feature>
<dbReference type="RefSeq" id="WP_031580057.1">
    <property type="nucleotide sequence ID" value="NZ_FOXF01000078.1"/>
</dbReference>
<evidence type="ECO:0000256" key="10">
    <source>
        <dbReference type="PIRNR" id="PIRNR003097"/>
    </source>
</evidence>
<keyword evidence="9 10" id="KW-0131">Cell cycle</keyword>
<evidence type="ECO:0000256" key="3">
    <source>
        <dbReference type="ARBA" id="ARBA00021907"/>
    </source>
</evidence>
<sequence>MGSLVSLIRRNIKDIHYVYNTLVSVNFMGTLLAIAVIALTLTIPSIFYVFLQNFKESTSDLTIGRNITVYLKSDVDSAVAFQIKDDLESDVRIKSAELITKDEGLKSFAASLGINENDVLSNSENPLPHAVVILPSEDVESSTENLELLVKEIKNNRYVDLVRVDRDWFKKINSVTDAMRYITVVIASILLFSLILTLVNTVSNRVLLHRNEIEVMKLVGATDGYIIGPYVYLGMWLGVLGCFVSWWLGTIVIFTTERYLNHIAEVYGAHIIFRGMNFHELMIMFAVSTVMCMIVSFISAKSSINGIRPQ</sequence>
<keyword evidence="5 10" id="KW-0132">Cell division</keyword>
<feature type="transmembrane region" description="Helical" evidence="11">
    <location>
        <begin position="27"/>
        <end position="51"/>
    </location>
</feature>
<dbReference type="InterPro" id="IPR003838">
    <property type="entry name" value="ABC3_permease_C"/>
</dbReference>
<feature type="transmembrane region" description="Helical" evidence="11">
    <location>
        <begin position="178"/>
        <end position="199"/>
    </location>
</feature>
<evidence type="ECO:0000256" key="4">
    <source>
        <dbReference type="ARBA" id="ARBA00022475"/>
    </source>
</evidence>
<comment type="subcellular location">
    <subcellularLocation>
        <location evidence="10">Cell inner membrane</location>
    </subcellularLocation>
    <subcellularLocation>
        <location evidence="1">Cell membrane</location>
        <topology evidence="1">Multi-pass membrane protein</topology>
    </subcellularLocation>
</comment>
<evidence type="ECO:0000259" key="12">
    <source>
        <dbReference type="Pfam" id="PF02687"/>
    </source>
</evidence>
<keyword evidence="6 11" id="KW-0812">Transmembrane</keyword>
<evidence type="ECO:0000256" key="9">
    <source>
        <dbReference type="ARBA" id="ARBA00023306"/>
    </source>
</evidence>
<feature type="transmembrane region" description="Helical" evidence="11">
    <location>
        <begin position="230"/>
        <end position="254"/>
    </location>
</feature>
<name>A0A662ZKA2_9GAMM</name>
<dbReference type="GO" id="GO:0051301">
    <property type="term" value="P:cell division"/>
    <property type="evidence" value="ECO:0007669"/>
    <property type="project" value="UniProtKB-KW"/>
</dbReference>
<dbReference type="GO" id="GO:0032153">
    <property type="term" value="C:cell division site"/>
    <property type="evidence" value="ECO:0007669"/>
    <property type="project" value="TreeGrafter"/>
</dbReference>
<evidence type="ECO:0000259" key="13">
    <source>
        <dbReference type="Pfam" id="PF18075"/>
    </source>
</evidence>
<evidence type="ECO:0000313" key="15">
    <source>
        <dbReference type="Proteomes" id="UP000243745"/>
    </source>
</evidence>
<dbReference type="Proteomes" id="UP000243745">
    <property type="component" value="Unassembled WGS sequence"/>
</dbReference>
<evidence type="ECO:0000256" key="5">
    <source>
        <dbReference type="ARBA" id="ARBA00022618"/>
    </source>
</evidence>
<dbReference type="Pfam" id="PF18075">
    <property type="entry name" value="FtsX_ECD"/>
    <property type="match status" value="1"/>
</dbReference>
<evidence type="ECO:0000256" key="1">
    <source>
        <dbReference type="ARBA" id="ARBA00004651"/>
    </source>
</evidence>
<dbReference type="OrthoDB" id="9813411at2"/>
<keyword evidence="15" id="KW-1185">Reference proteome</keyword>
<feature type="domain" description="FtsX extracellular" evidence="13">
    <location>
        <begin position="66"/>
        <end position="162"/>
    </location>
</feature>